<dbReference type="AlphaFoldDB" id="A0A923KX44"/>
<organism evidence="1 2">
    <name type="scientific">Acetobacterium paludosum</name>
    <dbReference type="NCBI Taxonomy" id="52693"/>
    <lineage>
        <taxon>Bacteria</taxon>
        <taxon>Bacillati</taxon>
        <taxon>Bacillota</taxon>
        <taxon>Clostridia</taxon>
        <taxon>Eubacteriales</taxon>
        <taxon>Eubacteriaceae</taxon>
        <taxon>Acetobacterium</taxon>
    </lineage>
</organism>
<evidence type="ECO:0008006" key="3">
    <source>
        <dbReference type="Google" id="ProtNLM"/>
    </source>
</evidence>
<dbReference type="OrthoDB" id="1777177at2"/>
<reference evidence="1" key="1">
    <citation type="submission" date="2019-10" db="EMBL/GenBank/DDBJ databases">
        <authorList>
            <person name="Ross D.E."/>
            <person name="Gulliver D."/>
        </authorList>
    </citation>
    <scope>NUCLEOTIDE SEQUENCE</scope>
    <source>
        <strain evidence="1">DER-2019</strain>
    </source>
</reference>
<gene>
    <name evidence="1" type="ORF">GH810_06290</name>
</gene>
<dbReference type="SMART" id="SM00728">
    <property type="entry name" value="ChW"/>
    <property type="match status" value="3"/>
</dbReference>
<dbReference type="Proteomes" id="UP000616595">
    <property type="component" value="Unassembled WGS sequence"/>
</dbReference>
<evidence type="ECO:0000313" key="2">
    <source>
        <dbReference type="Proteomes" id="UP000616595"/>
    </source>
</evidence>
<proteinExistence type="predicted"/>
<comment type="caution">
    <text evidence="1">The sequence shown here is derived from an EMBL/GenBank/DDBJ whole genome shotgun (WGS) entry which is preliminary data.</text>
</comment>
<protein>
    <recommendedName>
        <fullName evidence="3">Clostridial hydrophobic W</fullName>
    </recommendedName>
</protein>
<evidence type="ECO:0000313" key="1">
    <source>
        <dbReference type="EMBL" id="MBC3887916.1"/>
    </source>
</evidence>
<dbReference type="Pfam" id="PF07538">
    <property type="entry name" value="ChW"/>
    <property type="match status" value="3"/>
</dbReference>
<sequence length="651" mass="71189">MINEDSSKYLEAVYTTKLVALDGTAASQKIIDDSGAHLVLSSGTSVKNPLIFSGLASTDYSFDAAIPSLLNQYTIECTNTLPTGYYLNYWYERGVTPVYGTDFEANHPSFANNGNTTVPDVTKQERLISTTETYIQTCLKTQLPANVSGHDAVFGVTNGKTYGSWLIFTAARAGYTPHDGFNAECFAAFEQKYKDSEKVDSAGKPLNEGFDANDVAKDALAITAMGYDARNVAGYNLIEMLTNGKNPSDGYFVGQVSEFAIDSYQYLPGQEASYIHDLAAKALTGTVTHSDPLIDMYVMEFQPIAAYYDPNAKEGDQFYDVKQAMEKVFIPYFSAHQGYTGLLYSGISYNNPWSNAQSFIMLGMGNVNLFQTSFIKNGYTMLDILPATTESFSADEGQIARGYEALVRSYRGEKQIFDCTDMVNSTVKVNNAIVALPAVDTITSNNKEAAQTALNNVDKVLTSLTLTDSQKSSIDMTKYNAVKAKLGTQIPVVTPVNCIYQTHVENIGWQDLKTNGDMSGTQGQSLRLEGIKISLNTAANLEIQYQTHIENIGWEDAWKSNGDLSGTTGRSLRLEAIRIQLTGDDADNYDIYYQVHAQNVGWMGWAKNGENAGTAGFSYRLEGIKIVVVPKGEAAPTTTIDNDQAFISNNS</sequence>
<dbReference type="InterPro" id="IPR006637">
    <property type="entry name" value="ChW"/>
</dbReference>
<accession>A0A923KX44</accession>
<reference evidence="1" key="2">
    <citation type="submission" date="2020-10" db="EMBL/GenBank/DDBJ databases">
        <title>Comparative genomics of the Acetobacterium genus.</title>
        <authorList>
            <person name="Marshall C."/>
            <person name="May H."/>
            <person name="Norman S."/>
        </authorList>
    </citation>
    <scope>NUCLEOTIDE SEQUENCE</scope>
    <source>
        <strain evidence="1">DER-2019</strain>
    </source>
</reference>
<keyword evidence="2" id="KW-1185">Reference proteome</keyword>
<name>A0A923KX44_9FIRM</name>
<dbReference type="EMBL" id="WJBD01000005">
    <property type="protein sequence ID" value="MBC3887916.1"/>
    <property type="molecule type" value="Genomic_DNA"/>
</dbReference>